<dbReference type="EMBL" id="ML178818">
    <property type="protein sequence ID" value="TFL04564.1"/>
    <property type="molecule type" value="Genomic_DNA"/>
</dbReference>
<organism evidence="2 3">
    <name type="scientific">Pterulicium gracile</name>
    <dbReference type="NCBI Taxonomy" id="1884261"/>
    <lineage>
        <taxon>Eukaryota</taxon>
        <taxon>Fungi</taxon>
        <taxon>Dikarya</taxon>
        <taxon>Basidiomycota</taxon>
        <taxon>Agaricomycotina</taxon>
        <taxon>Agaricomycetes</taxon>
        <taxon>Agaricomycetidae</taxon>
        <taxon>Agaricales</taxon>
        <taxon>Pleurotineae</taxon>
        <taxon>Pterulaceae</taxon>
        <taxon>Pterulicium</taxon>
    </lineage>
</organism>
<feature type="domain" description="DUF6699" evidence="1">
    <location>
        <begin position="74"/>
        <end position="199"/>
    </location>
</feature>
<accession>A0A5C3R1H2</accession>
<sequence>MNWGIPANQWQPVYHVQSPPSYPFAPPNQQWAGPPWASLKSAPDYLKSIGVSATMSSKYPHLNPALAPDTTLMRYDISKKARNTLSPDAWHAHASSLATAVPTRHLRLISKHFPWTIEIVVYDAQAVVTCQSVWDALYSAMQEEIVDSEWGFIAMDRKRREATERARRKRLDMRDSDTRYKRVDYLGDMPIFKGLERDTDFEGNRVMKGVEPCAETWVVKLGT</sequence>
<dbReference type="Proteomes" id="UP000305067">
    <property type="component" value="Unassembled WGS sequence"/>
</dbReference>
<name>A0A5C3R1H2_9AGAR</name>
<dbReference type="AlphaFoldDB" id="A0A5C3R1H2"/>
<dbReference type="InterPro" id="IPR046522">
    <property type="entry name" value="DUF6699"/>
</dbReference>
<evidence type="ECO:0000313" key="2">
    <source>
        <dbReference type="EMBL" id="TFL04564.1"/>
    </source>
</evidence>
<dbReference type="Pfam" id="PF20415">
    <property type="entry name" value="DUF6699"/>
    <property type="match status" value="1"/>
</dbReference>
<protein>
    <recommendedName>
        <fullName evidence="1">DUF6699 domain-containing protein</fullName>
    </recommendedName>
</protein>
<evidence type="ECO:0000313" key="3">
    <source>
        <dbReference type="Proteomes" id="UP000305067"/>
    </source>
</evidence>
<proteinExistence type="predicted"/>
<gene>
    <name evidence="2" type="ORF">BDV98DRAFT_602006</name>
</gene>
<dbReference type="STRING" id="1884261.A0A5C3R1H2"/>
<reference evidence="2 3" key="1">
    <citation type="journal article" date="2019" name="Nat. Ecol. Evol.">
        <title>Megaphylogeny resolves global patterns of mushroom evolution.</title>
        <authorList>
            <person name="Varga T."/>
            <person name="Krizsan K."/>
            <person name="Foldi C."/>
            <person name="Dima B."/>
            <person name="Sanchez-Garcia M."/>
            <person name="Sanchez-Ramirez S."/>
            <person name="Szollosi G.J."/>
            <person name="Szarkandi J.G."/>
            <person name="Papp V."/>
            <person name="Albert L."/>
            <person name="Andreopoulos W."/>
            <person name="Angelini C."/>
            <person name="Antonin V."/>
            <person name="Barry K.W."/>
            <person name="Bougher N.L."/>
            <person name="Buchanan P."/>
            <person name="Buyck B."/>
            <person name="Bense V."/>
            <person name="Catcheside P."/>
            <person name="Chovatia M."/>
            <person name="Cooper J."/>
            <person name="Damon W."/>
            <person name="Desjardin D."/>
            <person name="Finy P."/>
            <person name="Geml J."/>
            <person name="Haridas S."/>
            <person name="Hughes K."/>
            <person name="Justo A."/>
            <person name="Karasinski D."/>
            <person name="Kautmanova I."/>
            <person name="Kiss B."/>
            <person name="Kocsube S."/>
            <person name="Kotiranta H."/>
            <person name="LaButti K.M."/>
            <person name="Lechner B.E."/>
            <person name="Liimatainen K."/>
            <person name="Lipzen A."/>
            <person name="Lukacs Z."/>
            <person name="Mihaltcheva S."/>
            <person name="Morgado L.N."/>
            <person name="Niskanen T."/>
            <person name="Noordeloos M.E."/>
            <person name="Ohm R.A."/>
            <person name="Ortiz-Santana B."/>
            <person name="Ovrebo C."/>
            <person name="Racz N."/>
            <person name="Riley R."/>
            <person name="Savchenko A."/>
            <person name="Shiryaev A."/>
            <person name="Soop K."/>
            <person name="Spirin V."/>
            <person name="Szebenyi C."/>
            <person name="Tomsovsky M."/>
            <person name="Tulloss R.E."/>
            <person name="Uehling J."/>
            <person name="Grigoriev I.V."/>
            <person name="Vagvolgyi C."/>
            <person name="Papp T."/>
            <person name="Martin F.M."/>
            <person name="Miettinen O."/>
            <person name="Hibbett D.S."/>
            <person name="Nagy L.G."/>
        </authorList>
    </citation>
    <scope>NUCLEOTIDE SEQUENCE [LARGE SCALE GENOMIC DNA]</scope>
    <source>
        <strain evidence="2 3">CBS 309.79</strain>
    </source>
</reference>
<evidence type="ECO:0000259" key="1">
    <source>
        <dbReference type="Pfam" id="PF20415"/>
    </source>
</evidence>
<dbReference type="OrthoDB" id="21474at2759"/>
<keyword evidence="3" id="KW-1185">Reference proteome</keyword>